<dbReference type="PANTHER" id="PTHR42893">
    <property type="entry name" value="PROTEIN DETOXIFICATION 44, CHLOROPLASTIC-RELATED"/>
    <property type="match status" value="1"/>
</dbReference>
<feature type="transmembrane region" description="Helical" evidence="6">
    <location>
        <begin position="206"/>
        <end position="225"/>
    </location>
</feature>
<name>A0A454JKS0_9NEIS</name>
<dbReference type="NCBIfam" id="TIGR00797">
    <property type="entry name" value="matE"/>
    <property type="match status" value="1"/>
</dbReference>
<organism evidence="7 8">
    <name type="scientific">Aquitalea palustris</name>
    <dbReference type="NCBI Taxonomy" id="2480983"/>
    <lineage>
        <taxon>Bacteria</taxon>
        <taxon>Pseudomonadati</taxon>
        <taxon>Pseudomonadota</taxon>
        <taxon>Betaproteobacteria</taxon>
        <taxon>Neisseriales</taxon>
        <taxon>Chromobacteriaceae</taxon>
        <taxon>Aquitalea</taxon>
    </lineage>
</organism>
<dbReference type="GO" id="GO:0015297">
    <property type="term" value="F:antiporter activity"/>
    <property type="evidence" value="ECO:0007669"/>
    <property type="project" value="InterPro"/>
</dbReference>
<protein>
    <submittedName>
        <fullName evidence="7">MATE family efflux transporter</fullName>
    </submittedName>
</protein>
<comment type="subcellular location">
    <subcellularLocation>
        <location evidence="1">Membrane</location>
        <topology evidence="1">Multi-pass membrane protein</topology>
    </subcellularLocation>
</comment>
<dbReference type="Pfam" id="PF01554">
    <property type="entry name" value="MatE"/>
    <property type="match status" value="2"/>
</dbReference>
<keyword evidence="3 6" id="KW-0812">Transmembrane</keyword>
<feature type="transmembrane region" description="Helical" evidence="6">
    <location>
        <begin position="150"/>
        <end position="169"/>
    </location>
</feature>
<feature type="transmembrane region" description="Helical" evidence="6">
    <location>
        <begin position="289"/>
        <end position="310"/>
    </location>
</feature>
<evidence type="ECO:0000313" key="8">
    <source>
        <dbReference type="Proteomes" id="UP000274139"/>
    </source>
</evidence>
<feature type="transmembrane region" description="Helical" evidence="6">
    <location>
        <begin position="109"/>
        <end position="130"/>
    </location>
</feature>
<gene>
    <name evidence="7" type="ORF">EAY64_06240</name>
</gene>
<feature type="transmembrane region" description="Helical" evidence="6">
    <location>
        <begin position="181"/>
        <end position="200"/>
    </location>
</feature>
<comment type="similarity">
    <text evidence="2">Belongs to the multi antimicrobial extrusion (MATE) (TC 2.A.66.1) family.</text>
</comment>
<dbReference type="EMBL" id="RFAR01000021">
    <property type="protein sequence ID" value="RMC99903.1"/>
    <property type="molecule type" value="Genomic_DNA"/>
</dbReference>
<feature type="transmembrane region" description="Helical" evidence="6">
    <location>
        <begin position="58"/>
        <end position="77"/>
    </location>
</feature>
<evidence type="ECO:0000256" key="3">
    <source>
        <dbReference type="ARBA" id="ARBA00022692"/>
    </source>
</evidence>
<dbReference type="RefSeq" id="WP_103523919.1">
    <property type="nucleotide sequence ID" value="NZ_JAIZDC010000001.1"/>
</dbReference>
<keyword evidence="8" id="KW-1185">Reference proteome</keyword>
<feature type="transmembrane region" description="Helical" evidence="6">
    <location>
        <begin position="423"/>
        <end position="447"/>
    </location>
</feature>
<accession>A0A454JKS0</accession>
<comment type="caution">
    <text evidence="7">The sequence shown here is derived from an EMBL/GenBank/DDBJ whole genome shotgun (WGS) entry which is preliminary data.</text>
</comment>
<dbReference type="InterPro" id="IPR002528">
    <property type="entry name" value="MATE_fam"/>
</dbReference>
<dbReference type="CDD" id="cd13136">
    <property type="entry name" value="MATE_DinF_like"/>
    <property type="match status" value="1"/>
</dbReference>
<dbReference type="GO" id="GO:0042910">
    <property type="term" value="F:xenobiotic transmembrane transporter activity"/>
    <property type="evidence" value="ECO:0007669"/>
    <property type="project" value="InterPro"/>
</dbReference>
<evidence type="ECO:0000256" key="5">
    <source>
        <dbReference type="ARBA" id="ARBA00023136"/>
    </source>
</evidence>
<dbReference type="OrthoDB" id="9789527at2"/>
<feature type="transmembrane region" description="Helical" evidence="6">
    <location>
        <begin position="246"/>
        <end position="269"/>
    </location>
</feature>
<dbReference type="AlphaFoldDB" id="A0A454JKS0"/>
<dbReference type="PANTHER" id="PTHR42893:SF46">
    <property type="entry name" value="PROTEIN DETOXIFICATION 44, CHLOROPLASTIC"/>
    <property type="match status" value="1"/>
</dbReference>
<keyword evidence="4 6" id="KW-1133">Transmembrane helix</keyword>
<proteinExistence type="inferred from homology"/>
<dbReference type="InterPro" id="IPR044644">
    <property type="entry name" value="DinF-like"/>
</dbReference>
<keyword evidence="5 6" id="KW-0472">Membrane</keyword>
<evidence type="ECO:0000313" key="7">
    <source>
        <dbReference type="EMBL" id="RMC99903.1"/>
    </source>
</evidence>
<feature type="transmembrane region" description="Helical" evidence="6">
    <location>
        <begin position="331"/>
        <end position="354"/>
    </location>
</feature>
<feature type="transmembrane region" description="Helical" evidence="6">
    <location>
        <begin position="366"/>
        <end position="385"/>
    </location>
</feature>
<dbReference type="GO" id="GO:0005886">
    <property type="term" value="C:plasma membrane"/>
    <property type="evidence" value="ECO:0007669"/>
    <property type="project" value="TreeGrafter"/>
</dbReference>
<evidence type="ECO:0000256" key="1">
    <source>
        <dbReference type="ARBA" id="ARBA00004141"/>
    </source>
</evidence>
<sequence>MLFSRLSAFLMSDAAAPLAAPSWRQLIAFAVPVMLAALATPLMGLVDTAVLARLGHPVALAAVAVGGSIFNVVYWCFSFLRFTTTGLVAQAAGGQGREAVVLAGLRPMLAAMLGGVGLLLLQQPIAWLALRLLAPPTEVAGLARQYFDARIWSAPFTLLAYAQFAWLLGLGHSRQVMLLQVLMNVLNAALAISFVSGLGWGVSGAGWATAISEAAASLLAGWVMLRQVPWPQWRAAWHRLGGMAPWRQLFAANLDIMVRTLLLTVSFALMTRSGAQLGTLTLAANQLLLQAFMVCVSLLDGFAVAAEVYGARAIGAGSRSGLVLVVRRCGWLSLGWSSMLALAMAVLGLFYLPLMTPDVQLQHMAAAFWPWLVVLPPVCIWAFFWDGVFMGAMQTRVLRNGMLQSFAAYVPALWLLQRGFGNHGIWAALLVLMAMRGLLLTLAWPALRDGVGQPR</sequence>
<evidence type="ECO:0000256" key="4">
    <source>
        <dbReference type="ARBA" id="ARBA00022989"/>
    </source>
</evidence>
<evidence type="ECO:0000256" key="2">
    <source>
        <dbReference type="ARBA" id="ARBA00010199"/>
    </source>
</evidence>
<feature type="transmembrane region" description="Helical" evidence="6">
    <location>
        <begin position="26"/>
        <end position="46"/>
    </location>
</feature>
<evidence type="ECO:0000256" key="6">
    <source>
        <dbReference type="SAM" id="Phobius"/>
    </source>
</evidence>
<feature type="transmembrane region" description="Helical" evidence="6">
    <location>
        <begin position="397"/>
        <end position="417"/>
    </location>
</feature>
<dbReference type="Proteomes" id="UP000274139">
    <property type="component" value="Unassembled WGS sequence"/>
</dbReference>
<reference evidence="7 8" key="1">
    <citation type="submission" date="2018-10" db="EMBL/GenBank/DDBJ databases">
        <title>Draft genome sequence of Aquitalea MWU14-2217 isolated from a wild cranberry bog in Provincetown, Massachusetts.</title>
        <authorList>
            <person name="Ebadzadsahrai G."/>
            <person name="Soby S."/>
        </authorList>
    </citation>
    <scope>NUCLEOTIDE SEQUENCE [LARGE SCALE GENOMIC DNA]</scope>
    <source>
        <strain evidence="7 8">MWU14-2217</strain>
    </source>
</reference>